<accession>A0ACC2INU9</accession>
<organism evidence="1 2">
    <name type="scientific">Boeremia exigua</name>
    <dbReference type="NCBI Taxonomy" id="749465"/>
    <lineage>
        <taxon>Eukaryota</taxon>
        <taxon>Fungi</taxon>
        <taxon>Dikarya</taxon>
        <taxon>Ascomycota</taxon>
        <taxon>Pezizomycotina</taxon>
        <taxon>Dothideomycetes</taxon>
        <taxon>Pleosporomycetidae</taxon>
        <taxon>Pleosporales</taxon>
        <taxon>Pleosporineae</taxon>
        <taxon>Didymellaceae</taxon>
        <taxon>Boeremia</taxon>
    </lineage>
</organism>
<evidence type="ECO:0000313" key="2">
    <source>
        <dbReference type="Proteomes" id="UP001153331"/>
    </source>
</evidence>
<protein>
    <submittedName>
        <fullName evidence="1">Uncharacterized protein</fullName>
    </submittedName>
</protein>
<reference evidence="1" key="1">
    <citation type="submission" date="2022-11" db="EMBL/GenBank/DDBJ databases">
        <title>Genome Sequence of Boeremia exigua.</title>
        <authorList>
            <person name="Buettner E."/>
        </authorList>
    </citation>
    <scope>NUCLEOTIDE SEQUENCE</scope>
    <source>
        <strain evidence="1">CU02</strain>
    </source>
</reference>
<name>A0ACC2INU9_9PLEO</name>
<gene>
    <name evidence="1" type="ORF">OPT61_g1794</name>
</gene>
<comment type="caution">
    <text evidence="1">The sequence shown here is derived from an EMBL/GenBank/DDBJ whole genome shotgun (WGS) entry which is preliminary data.</text>
</comment>
<sequence>MAPNYSLFYGVEITTLCVAVVCFTLRLSNRYLKKISTFDDLVLAVAACMSISMTALVWRLYHLGYALDLDIVPVENNYPIGRLSLALFSMFPMCYSLIRVSILLTYLKLFPSQTNRWLCWGLCGLQIAYALWAGFSTLLQCRPINSYWNKTIEGYYCNSPQNQDYAILTLNSCFDIVVYIWPAHYLYKLNLPLRSRVELIIAFSIGLVNLGLSFARLSLLITMYSTKQWMRYGPPGVLIIIVESHVGITCASLPYLRFLFEFVSTNYLSKSAYGATKDPTKAKHSDPGRANHPFVELEGRSGGGIQRKTDIEISTFREENSEEDLGVYGGKNRAMEEQMRRDESAWSGEEILLPGKPPCGARHVVTNPYQQYPDTRTPAAVACRRHSVTAATLAMRRWPVRANAAKPRTATSPLITVASGAQLTCVVIMVAAPTNDHGAGAIPLRQNTGTRAARKREATGYPEHNTGHEMEQLASRRKRLSGEPIDPGAHQANARLSKPPKVPSFHKRPRKRLQKRSPKVLVPYPAHFGFTPPMTALYVLEYEPYPYNTSPSEFLGVYSTVDSVTTGAIRHGAYTFSRDGFLDGSEYLTATGRLRIQTQPLQNSGTEAAVSTRSRSLDERPATQSGLVRSDIPHPESAHMPLSGAQSLTSLRDERKSKERVFLAIRSGPTAAHCLGAFARPGLAWGACLKNKASCALDGTLSEESRSVDSDGMPRATARLHGCGQHVWFVAIKDVDATTR</sequence>
<evidence type="ECO:0000313" key="1">
    <source>
        <dbReference type="EMBL" id="KAJ8116881.1"/>
    </source>
</evidence>
<proteinExistence type="predicted"/>
<dbReference type="Proteomes" id="UP001153331">
    <property type="component" value="Unassembled WGS sequence"/>
</dbReference>
<keyword evidence="2" id="KW-1185">Reference proteome</keyword>
<dbReference type="EMBL" id="JAPHNI010000075">
    <property type="protein sequence ID" value="KAJ8116881.1"/>
    <property type="molecule type" value="Genomic_DNA"/>
</dbReference>